<dbReference type="HOGENOM" id="CLU_1391952_0_0_1"/>
<organism evidence="2">
    <name type="scientific">Brachypodium distachyon</name>
    <name type="common">Purple false brome</name>
    <name type="synonym">Trachynia distachya</name>
    <dbReference type="NCBI Taxonomy" id="15368"/>
    <lineage>
        <taxon>Eukaryota</taxon>
        <taxon>Viridiplantae</taxon>
        <taxon>Streptophyta</taxon>
        <taxon>Embryophyta</taxon>
        <taxon>Tracheophyta</taxon>
        <taxon>Spermatophyta</taxon>
        <taxon>Magnoliopsida</taxon>
        <taxon>Liliopsida</taxon>
        <taxon>Poales</taxon>
        <taxon>Poaceae</taxon>
        <taxon>BOP clade</taxon>
        <taxon>Pooideae</taxon>
        <taxon>Stipodae</taxon>
        <taxon>Brachypodieae</taxon>
        <taxon>Brachypodium</taxon>
    </lineage>
</organism>
<reference evidence="3" key="3">
    <citation type="submission" date="2018-08" db="UniProtKB">
        <authorList>
            <consortium name="EnsemblPlants"/>
        </authorList>
    </citation>
    <scope>IDENTIFICATION</scope>
    <source>
        <strain evidence="3">cv. Bd21</strain>
    </source>
</reference>
<dbReference type="AlphaFoldDB" id="I1IPL2"/>
<dbReference type="PANTHER" id="PTHR33127:SF43">
    <property type="entry name" value="OS09G0380600 PROTEIN"/>
    <property type="match status" value="1"/>
</dbReference>
<keyword evidence="4" id="KW-1185">Reference proteome</keyword>
<reference evidence="2" key="2">
    <citation type="submission" date="2017-06" db="EMBL/GenBank/DDBJ databases">
        <title>WGS assembly of Brachypodium distachyon.</title>
        <authorList>
            <consortium name="The International Brachypodium Initiative"/>
            <person name="Lucas S."/>
            <person name="Harmon-Smith M."/>
            <person name="Lail K."/>
            <person name="Tice H."/>
            <person name="Grimwood J."/>
            <person name="Bruce D."/>
            <person name="Barry K."/>
            <person name="Shu S."/>
            <person name="Lindquist E."/>
            <person name="Wang M."/>
            <person name="Pitluck S."/>
            <person name="Vogel J.P."/>
            <person name="Garvin D.F."/>
            <person name="Mockler T.C."/>
            <person name="Schmutz J."/>
            <person name="Rokhsar D."/>
            <person name="Bevan M.W."/>
        </authorList>
    </citation>
    <scope>NUCLEOTIDE SEQUENCE</scope>
    <source>
        <strain evidence="2">Bd21</strain>
    </source>
</reference>
<dbReference type="InParanoid" id="I1IPL2"/>
<dbReference type="InterPro" id="IPR005174">
    <property type="entry name" value="KIB1-4_b-propeller"/>
</dbReference>
<feature type="domain" description="KIB1-4 beta-propeller" evidence="1">
    <location>
        <begin position="28"/>
        <end position="178"/>
    </location>
</feature>
<protein>
    <recommendedName>
        <fullName evidence="1">KIB1-4 beta-propeller domain-containing protein</fullName>
    </recommendedName>
</protein>
<name>I1IPL2_BRADI</name>
<dbReference type="EnsemblPlants" id="PNT64453">
    <property type="protein sequence ID" value="PNT64453"/>
    <property type="gene ID" value="BRADI_4g28756v3"/>
</dbReference>
<dbReference type="Proteomes" id="UP000008810">
    <property type="component" value="Chromosome 4"/>
</dbReference>
<dbReference type="OrthoDB" id="1863935at2759"/>
<evidence type="ECO:0000313" key="4">
    <source>
        <dbReference type="Proteomes" id="UP000008810"/>
    </source>
</evidence>
<dbReference type="Gramene" id="PNT64453">
    <property type="protein sequence ID" value="PNT64453"/>
    <property type="gene ID" value="BRADI_4g28756v3"/>
</dbReference>
<reference evidence="2 3" key="1">
    <citation type="journal article" date="2010" name="Nature">
        <title>Genome sequencing and analysis of the model grass Brachypodium distachyon.</title>
        <authorList>
            <consortium name="International Brachypodium Initiative"/>
        </authorList>
    </citation>
    <scope>NUCLEOTIDE SEQUENCE [LARGE SCALE GENOMIC DNA]</scope>
    <source>
        <strain evidence="2 3">Bd21</strain>
    </source>
</reference>
<dbReference type="EMBL" id="CM000883">
    <property type="protein sequence ID" value="PNT64453.1"/>
    <property type="molecule type" value="Genomic_DNA"/>
</dbReference>
<dbReference type="Pfam" id="PF03478">
    <property type="entry name" value="Beta-prop_KIB1-4"/>
    <property type="match status" value="1"/>
</dbReference>
<evidence type="ECO:0000259" key="1">
    <source>
        <dbReference type="Pfam" id="PF03478"/>
    </source>
</evidence>
<evidence type="ECO:0000313" key="2">
    <source>
        <dbReference type="EMBL" id="PNT64453.1"/>
    </source>
</evidence>
<dbReference type="eggNOG" id="ENOG502RRAF">
    <property type="taxonomic scope" value="Eukaryota"/>
</dbReference>
<evidence type="ECO:0000313" key="3">
    <source>
        <dbReference type="EnsemblPlants" id="PNT64453"/>
    </source>
</evidence>
<proteinExistence type="predicted"/>
<accession>I1IPL2</accession>
<sequence length="196" mass="21818">MAEKSNASLTYPLLELVNSDPDCSSQKVFSLADQKVHDITPAKSSEKIYLTTPQGWVLVQSCSNSSSEDPGTYLLNPQDGSRIELPTLRDDDVLRENCRCILSDRVAGCGVLVFDMQSPVKWFCRVGVGEGCCWSRHGYDIGCYDLPVEYCPIPKKKNLFDIAAVNGSFFFFDWNGSLGPQVSSIQILYRWRSGPT</sequence>
<dbReference type="PANTHER" id="PTHR33127">
    <property type="entry name" value="TRANSMEMBRANE PROTEIN"/>
    <property type="match status" value="1"/>
</dbReference>
<gene>
    <name evidence="2" type="ORF">BRADI_4g28756v3</name>
</gene>